<comment type="caution">
    <text evidence="3">The sequence shown here is derived from an EMBL/GenBank/DDBJ whole genome shotgun (WGS) entry which is preliminary data.</text>
</comment>
<dbReference type="InterPro" id="IPR045517">
    <property type="entry name" value="Glyoxalase_8"/>
</dbReference>
<dbReference type="RefSeq" id="WP_239370765.1">
    <property type="nucleotide sequence ID" value="NZ_JAKREW010000084.1"/>
</dbReference>
<proteinExistence type="predicted"/>
<reference evidence="3 4" key="1">
    <citation type="submission" date="2022-02" db="EMBL/GenBank/DDBJ databases">
        <title>Draft genome sequence of Mezorhizobium retamae strain IRAMC:0171 isolated from Retama raetam nodules.</title>
        <authorList>
            <person name="Bengaied R."/>
            <person name="Sbissi I."/>
            <person name="Huber K."/>
            <person name="Ghodbane F."/>
            <person name="Nouioui I."/>
            <person name="Tarhouni M."/>
            <person name="Gtari M."/>
        </authorList>
    </citation>
    <scope>NUCLEOTIDE SEQUENCE [LARGE SCALE GENOMIC DNA]</scope>
    <source>
        <strain evidence="3 4">IRAMC:0171</strain>
    </source>
</reference>
<sequence length="287" mass="31654">MRDYRDAKSMAQTLREALGSKAITISHGESLELVSKMLGFADWNTLSAKLQGERRGVQAADGPAASVDERAAKLAEQAAQRVAISFDPRRFDKFVGYYEQRPGIFFKIYRENGRFFSRITGQGPVEIYPESETKFFATVVPAQISFVTDAGGQATGLILHQGGLEMPWKRIDDAVADRAIATLQERIKHNRPQSGSEDALRHLIQGIVSGHPDYDEMGTEQAQAVRDQLSDLQQLIGSTGSIKSVRFVGVADVGDDIFHVEHENRLFRWSIGLDGGKVVRSWVSSGG</sequence>
<evidence type="ECO:0000313" key="3">
    <source>
        <dbReference type="EMBL" id="MCG7509272.1"/>
    </source>
</evidence>
<evidence type="ECO:0000313" key="4">
    <source>
        <dbReference type="Proteomes" id="UP001201701"/>
    </source>
</evidence>
<gene>
    <name evidence="3" type="ORF">L4923_29990</name>
</gene>
<accession>A0ABS9QP89</accession>
<dbReference type="Pfam" id="PF20066">
    <property type="entry name" value="Glyoxalase_8"/>
    <property type="match status" value="1"/>
</dbReference>
<feature type="domain" description="Peptidase S12 Pab87-related C-terminal" evidence="1">
    <location>
        <begin position="81"/>
        <end position="160"/>
    </location>
</feature>
<evidence type="ECO:0000259" key="1">
    <source>
        <dbReference type="Pfam" id="PF11954"/>
    </source>
</evidence>
<evidence type="ECO:0000259" key="2">
    <source>
        <dbReference type="Pfam" id="PF20066"/>
    </source>
</evidence>
<organism evidence="3 4">
    <name type="scientific">Mesorhizobium retamae</name>
    <dbReference type="NCBI Taxonomy" id="2912854"/>
    <lineage>
        <taxon>Bacteria</taxon>
        <taxon>Pseudomonadati</taxon>
        <taxon>Pseudomonadota</taxon>
        <taxon>Alphaproteobacteria</taxon>
        <taxon>Hyphomicrobiales</taxon>
        <taxon>Phyllobacteriaceae</taxon>
        <taxon>Mesorhizobium</taxon>
    </lineage>
</organism>
<dbReference type="InterPro" id="IPR021860">
    <property type="entry name" value="Peptidase_S12_Pab87-rel_C"/>
</dbReference>
<dbReference type="EMBL" id="JAKREW010000084">
    <property type="protein sequence ID" value="MCG7509272.1"/>
    <property type="molecule type" value="Genomic_DNA"/>
</dbReference>
<feature type="domain" description="Glyoxalase-related protein" evidence="2">
    <location>
        <begin position="5"/>
        <end position="54"/>
    </location>
</feature>
<protein>
    <submittedName>
        <fullName evidence="3">Glyoxalase superfamily protein</fullName>
    </submittedName>
</protein>
<dbReference type="Pfam" id="PF11954">
    <property type="entry name" value="DUF3471"/>
    <property type="match status" value="1"/>
</dbReference>
<name>A0ABS9QP89_9HYPH</name>
<keyword evidence="4" id="KW-1185">Reference proteome</keyword>
<dbReference type="Proteomes" id="UP001201701">
    <property type="component" value="Unassembled WGS sequence"/>
</dbReference>